<evidence type="ECO:0000256" key="6">
    <source>
        <dbReference type="HAMAP-Rule" id="MF_01345"/>
    </source>
</evidence>
<evidence type="ECO:0000313" key="8">
    <source>
        <dbReference type="Proteomes" id="UP000229847"/>
    </source>
</evidence>
<dbReference type="Pfam" id="PF00366">
    <property type="entry name" value="Ribosomal_S17"/>
    <property type="match status" value="1"/>
</dbReference>
<evidence type="ECO:0000256" key="3">
    <source>
        <dbReference type="ARBA" id="ARBA00022884"/>
    </source>
</evidence>
<dbReference type="Proteomes" id="UP000229847">
    <property type="component" value="Unassembled WGS sequence"/>
</dbReference>
<sequence>MKIFTGKVIAKKMQDTATVEVERTVIHPLYQKRYKKAKKYQVHDDFDVKVGDIVKFAACKPVSKLKKWKIVKEKERIKK</sequence>
<evidence type="ECO:0000256" key="4">
    <source>
        <dbReference type="ARBA" id="ARBA00022980"/>
    </source>
</evidence>
<keyword evidence="5 6" id="KW-0687">Ribonucleoprotein</keyword>
<proteinExistence type="inferred from homology"/>
<dbReference type="EMBL" id="PCSW01000064">
    <property type="protein sequence ID" value="PIP57607.1"/>
    <property type="molecule type" value="Genomic_DNA"/>
</dbReference>
<dbReference type="GO" id="GO:0019843">
    <property type="term" value="F:rRNA binding"/>
    <property type="evidence" value="ECO:0007669"/>
    <property type="project" value="UniProtKB-UniRule"/>
</dbReference>
<gene>
    <name evidence="6" type="primary">rpsQ</name>
    <name evidence="7" type="ORF">COX03_02130</name>
</gene>
<dbReference type="GO" id="GO:0003735">
    <property type="term" value="F:structural constituent of ribosome"/>
    <property type="evidence" value="ECO:0007669"/>
    <property type="project" value="InterPro"/>
</dbReference>
<dbReference type="PANTHER" id="PTHR10744:SF1">
    <property type="entry name" value="SMALL RIBOSOMAL SUBUNIT PROTEIN US17M"/>
    <property type="match status" value="1"/>
</dbReference>
<name>A0A2H0BIW7_9BACT</name>
<keyword evidence="3 6" id="KW-0694">RNA-binding</keyword>
<dbReference type="HAMAP" id="MF_01345_B">
    <property type="entry name" value="Ribosomal_uS17_B"/>
    <property type="match status" value="1"/>
</dbReference>
<protein>
    <recommendedName>
        <fullName evidence="6">Small ribosomal subunit protein uS17</fullName>
    </recommendedName>
</protein>
<dbReference type="SUPFAM" id="SSF50249">
    <property type="entry name" value="Nucleic acid-binding proteins"/>
    <property type="match status" value="1"/>
</dbReference>
<dbReference type="GO" id="GO:0006412">
    <property type="term" value="P:translation"/>
    <property type="evidence" value="ECO:0007669"/>
    <property type="project" value="UniProtKB-UniRule"/>
</dbReference>
<comment type="caution">
    <text evidence="7">The sequence shown here is derived from an EMBL/GenBank/DDBJ whole genome shotgun (WGS) entry which is preliminary data.</text>
</comment>
<reference evidence="7 8" key="1">
    <citation type="submission" date="2017-09" db="EMBL/GenBank/DDBJ databases">
        <title>Depth-based differentiation of microbial function through sediment-hosted aquifers and enrichment of novel symbionts in the deep terrestrial subsurface.</title>
        <authorList>
            <person name="Probst A.J."/>
            <person name="Ladd B."/>
            <person name="Jarett J.K."/>
            <person name="Geller-Mcgrath D.E."/>
            <person name="Sieber C.M."/>
            <person name="Emerson J.B."/>
            <person name="Anantharaman K."/>
            <person name="Thomas B.C."/>
            <person name="Malmstrom R."/>
            <person name="Stieglmeier M."/>
            <person name="Klingl A."/>
            <person name="Woyke T."/>
            <person name="Ryan C.M."/>
            <person name="Banfield J.F."/>
        </authorList>
    </citation>
    <scope>NUCLEOTIDE SEQUENCE [LARGE SCALE GENOMIC DNA]</scope>
    <source>
        <strain evidence="7">CG22_combo_CG10-13_8_21_14_all_39_10</strain>
    </source>
</reference>
<comment type="similarity">
    <text evidence="1 6">Belongs to the universal ribosomal protein uS17 family.</text>
</comment>
<dbReference type="InterPro" id="IPR019984">
    <property type="entry name" value="Ribosomal_uS17_bact/chlr"/>
</dbReference>
<dbReference type="AlphaFoldDB" id="A0A2H0BIW7"/>
<dbReference type="GO" id="GO:0022627">
    <property type="term" value="C:cytosolic small ribosomal subunit"/>
    <property type="evidence" value="ECO:0007669"/>
    <property type="project" value="TreeGrafter"/>
</dbReference>
<evidence type="ECO:0000256" key="5">
    <source>
        <dbReference type="ARBA" id="ARBA00023274"/>
    </source>
</evidence>
<evidence type="ECO:0000313" key="7">
    <source>
        <dbReference type="EMBL" id="PIP57607.1"/>
    </source>
</evidence>
<keyword evidence="4 6" id="KW-0689">Ribosomal protein</keyword>
<dbReference type="InterPro" id="IPR012340">
    <property type="entry name" value="NA-bd_OB-fold"/>
</dbReference>
<dbReference type="CDD" id="cd00364">
    <property type="entry name" value="Ribosomal_uS17"/>
    <property type="match status" value="1"/>
</dbReference>
<dbReference type="NCBIfam" id="NF004123">
    <property type="entry name" value="PRK05610.1"/>
    <property type="match status" value="1"/>
</dbReference>
<keyword evidence="2 6" id="KW-0699">rRNA-binding</keyword>
<accession>A0A2H0BIW7</accession>
<organism evidence="7 8">
    <name type="scientific">Candidatus Woesebacteria bacterium CG22_combo_CG10-13_8_21_14_all_39_10</name>
    <dbReference type="NCBI Taxonomy" id="1975059"/>
    <lineage>
        <taxon>Bacteria</taxon>
        <taxon>Candidatus Woeseibacteriota</taxon>
    </lineage>
</organism>
<dbReference type="PANTHER" id="PTHR10744">
    <property type="entry name" value="40S RIBOSOMAL PROTEIN S11 FAMILY MEMBER"/>
    <property type="match status" value="1"/>
</dbReference>
<comment type="subunit">
    <text evidence="6">Part of the 30S ribosomal subunit.</text>
</comment>
<comment type="function">
    <text evidence="6">One of the primary rRNA binding proteins, it binds specifically to the 5'-end of 16S ribosomal RNA.</text>
</comment>
<evidence type="ECO:0000256" key="2">
    <source>
        <dbReference type="ARBA" id="ARBA00022730"/>
    </source>
</evidence>
<dbReference type="InterPro" id="IPR000266">
    <property type="entry name" value="Ribosomal_uS17"/>
</dbReference>
<dbReference type="Gene3D" id="2.40.50.140">
    <property type="entry name" value="Nucleic acid-binding proteins"/>
    <property type="match status" value="1"/>
</dbReference>
<evidence type="ECO:0000256" key="1">
    <source>
        <dbReference type="ARBA" id="ARBA00010254"/>
    </source>
</evidence>
<dbReference type="PRINTS" id="PR00973">
    <property type="entry name" value="RIBOSOMALS17"/>
</dbReference>